<evidence type="ECO:0000313" key="1">
    <source>
        <dbReference type="EMBL" id="SEG66199.1"/>
    </source>
</evidence>
<accession>A0A1H6BZR4</accession>
<organism evidence="1 2">
    <name type="scientific">Sphingobacterium lactis</name>
    <dbReference type="NCBI Taxonomy" id="797291"/>
    <lineage>
        <taxon>Bacteria</taxon>
        <taxon>Pseudomonadati</taxon>
        <taxon>Bacteroidota</taxon>
        <taxon>Sphingobacteriia</taxon>
        <taxon>Sphingobacteriales</taxon>
        <taxon>Sphingobacteriaceae</taxon>
        <taxon>Sphingobacterium</taxon>
    </lineage>
</organism>
<evidence type="ECO:0000313" key="2">
    <source>
        <dbReference type="Proteomes" id="UP000236731"/>
    </source>
</evidence>
<keyword evidence="2" id="KW-1185">Reference proteome</keyword>
<dbReference type="AlphaFoldDB" id="A0A1H6BZR4"/>
<sequence length="55" mass="6420">MVKGPNLLLTTPYTLHGFCYHFYGLGSVGIKKTKMWVDLFGINYRNGRDFKDRYS</sequence>
<gene>
    <name evidence="1" type="ORF">SAMN05421877_11296</name>
</gene>
<name>A0A1H6BZR4_9SPHI</name>
<dbReference type="EMBL" id="FNUT01000012">
    <property type="protein sequence ID" value="SEG66199.1"/>
    <property type="molecule type" value="Genomic_DNA"/>
</dbReference>
<protein>
    <submittedName>
        <fullName evidence="1">Uncharacterized protein</fullName>
    </submittedName>
</protein>
<dbReference type="Proteomes" id="UP000236731">
    <property type="component" value="Unassembled WGS sequence"/>
</dbReference>
<proteinExistence type="predicted"/>
<reference evidence="2" key="1">
    <citation type="submission" date="2016-10" db="EMBL/GenBank/DDBJ databases">
        <authorList>
            <person name="Varghese N."/>
            <person name="Submissions S."/>
        </authorList>
    </citation>
    <scope>NUCLEOTIDE SEQUENCE [LARGE SCALE GENOMIC DNA]</scope>
    <source>
        <strain evidence="2">DSM 22361</strain>
    </source>
</reference>